<dbReference type="PANTHER" id="PTHR33098:SF53">
    <property type="entry name" value="OS05G0540900 PROTEIN"/>
    <property type="match status" value="1"/>
</dbReference>
<feature type="transmembrane region" description="Helical" evidence="2">
    <location>
        <begin position="20"/>
        <end position="39"/>
    </location>
</feature>
<evidence type="ECO:0000313" key="5">
    <source>
        <dbReference type="Proteomes" id="UP001372338"/>
    </source>
</evidence>
<accession>A0AAN9P9Z0</accession>
<proteinExistence type="predicted"/>
<evidence type="ECO:0000313" key="4">
    <source>
        <dbReference type="EMBL" id="KAK7290988.1"/>
    </source>
</evidence>
<dbReference type="InterPro" id="IPR025520">
    <property type="entry name" value="DUF4408"/>
</dbReference>
<evidence type="ECO:0000256" key="1">
    <source>
        <dbReference type="SAM" id="MobiDB-lite"/>
    </source>
</evidence>
<reference evidence="4 5" key="1">
    <citation type="submission" date="2024-01" db="EMBL/GenBank/DDBJ databases">
        <title>The genomes of 5 underutilized Papilionoideae crops provide insights into root nodulation and disease resistanc.</title>
        <authorList>
            <person name="Yuan L."/>
        </authorList>
    </citation>
    <scope>NUCLEOTIDE SEQUENCE [LARGE SCALE GENOMIC DNA]</scope>
    <source>
        <strain evidence="4">ZHUSHIDOU_FW_LH</strain>
        <tissue evidence="4">Leaf</tissue>
    </source>
</reference>
<dbReference type="PANTHER" id="PTHR33098">
    <property type="entry name" value="COTTON FIBER (DUF761)"/>
    <property type="match status" value="1"/>
</dbReference>
<dbReference type="InterPro" id="IPR008480">
    <property type="entry name" value="DUF761_pln"/>
</dbReference>
<dbReference type="Proteomes" id="UP001372338">
    <property type="component" value="Unassembled WGS sequence"/>
</dbReference>
<keyword evidence="5" id="KW-1185">Reference proteome</keyword>
<feature type="domain" description="DUF4408" evidence="3">
    <location>
        <begin position="11"/>
        <end position="43"/>
    </location>
</feature>
<keyword evidence="2" id="KW-0812">Transmembrane</keyword>
<keyword evidence="2" id="KW-1133">Transmembrane helix</keyword>
<organism evidence="4 5">
    <name type="scientific">Crotalaria pallida</name>
    <name type="common">Smooth rattlebox</name>
    <name type="synonym">Crotalaria striata</name>
    <dbReference type="NCBI Taxonomy" id="3830"/>
    <lineage>
        <taxon>Eukaryota</taxon>
        <taxon>Viridiplantae</taxon>
        <taxon>Streptophyta</taxon>
        <taxon>Embryophyta</taxon>
        <taxon>Tracheophyta</taxon>
        <taxon>Spermatophyta</taxon>
        <taxon>Magnoliopsida</taxon>
        <taxon>eudicotyledons</taxon>
        <taxon>Gunneridae</taxon>
        <taxon>Pentapetalae</taxon>
        <taxon>rosids</taxon>
        <taxon>fabids</taxon>
        <taxon>Fabales</taxon>
        <taxon>Fabaceae</taxon>
        <taxon>Papilionoideae</taxon>
        <taxon>50 kb inversion clade</taxon>
        <taxon>genistoids sensu lato</taxon>
        <taxon>core genistoids</taxon>
        <taxon>Crotalarieae</taxon>
        <taxon>Crotalaria</taxon>
    </lineage>
</organism>
<evidence type="ECO:0000259" key="3">
    <source>
        <dbReference type="Pfam" id="PF14364"/>
    </source>
</evidence>
<evidence type="ECO:0000256" key="2">
    <source>
        <dbReference type="SAM" id="Phobius"/>
    </source>
</evidence>
<sequence>MLEESVSSSSPTFWAGLNSWFTPTVFFVVLQLVIGTIYISSTLANNNHNHNNKHQEENQLDPQQHQHQAPLARSPSLLQRFKSINFHSPYSYRSQDPYYYNNHHHNNNNNNHELLQTLEQPQQQLPRSPSLLQRFKSINFYSYFPTEPLSSKLTPTSHDNTDNVVVATSTITTTHELPQHHHVYDEAVAVETDEEEGSYEDGDEADDVVGKMLHHNKIDDDEYAAAAAADDVSSSSMDEIYSKLQGQDGHFIRTQSDTKPASGEVPVKLPKKMKKSASSKSAFSHFKEDDIVERRRPATVREKKVTANATATADNEVDAKADDFINKFKQQLKLQRLDSIMKYKEVIGRGGGK</sequence>
<gene>
    <name evidence="4" type="ORF">RIF29_05810</name>
</gene>
<dbReference type="EMBL" id="JAYWIO010000001">
    <property type="protein sequence ID" value="KAK7290988.1"/>
    <property type="molecule type" value="Genomic_DNA"/>
</dbReference>
<dbReference type="Pfam" id="PF14364">
    <property type="entry name" value="DUF4408"/>
    <property type="match status" value="1"/>
</dbReference>
<dbReference type="AlphaFoldDB" id="A0AAN9P9Z0"/>
<protein>
    <recommendedName>
        <fullName evidence="3">DUF4408 domain-containing protein</fullName>
    </recommendedName>
</protein>
<comment type="caution">
    <text evidence="4">The sequence shown here is derived from an EMBL/GenBank/DDBJ whole genome shotgun (WGS) entry which is preliminary data.</text>
</comment>
<keyword evidence="2" id="KW-0472">Membrane</keyword>
<feature type="region of interest" description="Disordered" evidence="1">
    <location>
        <begin position="48"/>
        <end position="71"/>
    </location>
</feature>
<dbReference type="Pfam" id="PF05553">
    <property type="entry name" value="DUF761"/>
    <property type="match status" value="1"/>
</dbReference>
<name>A0AAN9P9Z0_CROPI</name>